<comment type="caution">
    <text evidence="2">The sequence shown here is derived from an EMBL/GenBank/DDBJ whole genome shotgun (WGS) entry which is preliminary data.</text>
</comment>
<evidence type="ECO:0000313" key="3">
    <source>
        <dbReference type="Proteomes" id="UP000580250"/>
    </source>
</evidence>
<name>A0A6V7X333_MELEN</name>
<dbReference type="AlphaFoldDB" id="A0A6V7X333"/>
<proteinExistence type="predicted"/>
<evidence type="ECO:0000256" key="1">
    <source>
        <dbReference type="SAM" id="SignalP"/>
    </source>
</evidence>
<dbReference type="EMBL" id="CAJEWN010001053">
    <property type="protein sequence ID" value="CAD2193736.1"/>
    <property type="molecule type" value="Genomic_DNA"/>
</dbReference>
<evidence type="ECO:0000313" key="2">
    <source>
        <dbReference type="EMBL" id="CAD2193736.1"/>
    </source>
</evidence>
<reference evidence="2 3" key="1">
    <citation type="submission" date="2020-08" db="EMBL/GenBank/DDBJ databases">
        <authorList>
            <person name="Koutsovoulos G."/>
            <person name="Danchin GJ E."/>
        </authorList>
    </citation>
    <scope>NUCLEOTIDE SEQUENCE [LARGE SCALE GENOMIC DNA]</scope>
</reference>
<sequence length="73" mass="8790">MKKIIIFLLFLITIISFEFTTMEKISIVKTAVLIKCEKKRLMYLRTNLMKLLRTQIKTKNKNNKNKKTKNNRQ</sequence>
<organism evidence="2 3">
    <name type="scientific">Meloidogyne enterolobii</name>
    <name type="common">Root-knot nematode worm</name>
    <name type="synonym">Meloidogyne mayaguensis</name>
    <dbReference type="NCBI Taxonomy" id="390850"/>
    <lineage>
        <taxon>Eukaryota</taxon>
        <taxon>Metazoa</taxon>
        <taxon>Ecdysozoa</taxon>
        <taxon>Nematoda</taxon>
        <taxon>Chromadorea</taxon>
        <taxon>Rhabditida</taxon>
        <taxon>Tylenchina</taxon>
        <taxon>Tylenchomorpha</taxon>
        <taxon>Tylenchoidea</taxon>
        <taxon>Meloidogynidae</taxon>
        <taxon>Meloidogyninae</taxon>
        <taxon>Meloidogyne</taxon>
    </lineage>
</organism>
<gene>
    <name evidence="2" type="ORF">MENT_LOCUS46701</name>
</gene>
<keyword evidence="1" id="KW-0732">Signal</keyword>
<protein>
    <submittedName>
        <fullName evidence="2">Uncharacterized protein</fullName>
    </submittedName>
</protein>
<feature type="signal peptide" evidence="1">
    <location>
        <begin position="1"/>
        <end position="16"/>
    </location>
</feature>
<feature type="chain" id="PRO_5028046387" evidence="1">
    <location>
        <begin position="17"/>
        <end position="73"/>
    </location>
</feature>
<dbReference type="Proteomes" id="UP000580250">
    <property type="component" value="Unassembled WGS sequence"/>
</dbReference>
<accession>A0A6V7X333</accession>